<keyword evidence="1" id="KW-0812">Transmembrane</keyword>
<accession>A0A502FXY4</accession>
<dbReference type="GO" id="GO:0003676">
    <property type="term" value="F:nucleic acid binding"/>
    <property type="evidence" value="ECO:0007669"/>
    <property type="project" value="InterPro"/>
</dbReference>
<dbReference type="Proteomes" id="UP000319931">
    <property type="component" value="Unassembled WGS sequence"/>
</dbReference>
<dbReference type="RefSeq" id="WP_140848554.1">
    <property type="nucleotide sequence ID" value="NZ_RCZC01000002.1"/>
</dbReference>
<dbReference type="EMBL" id="RCZC01000002">
    <property type="protein sequence ID" value="TPG53926.1"/>
    <property type="molecule type" value="Genomic_DNA"/>
</dbReference>
<organism evidence="2 3">
    <name type="scientific">Sphingomonas glacialis</name>
    <dbReference type="NCBI Taxonomy" id="658225"/>
    <lineage>
        <taxon>Bacteria</taxon>
        <taxon>Pseudomonadati</taxon>
        <taxon>Pseudomonadota</taxon>
        <taxon>Alphaproteobacteria</taxon>
        <taxon>Sphingomonadales</taxon>
        <taxon>Sphingomonadaceae</taxon>
        <taxon>Sphingomonas</taxon>
    </lineage>
</organism>
<dbReference type="PIRSF" id="PIRSF002599">
    <property type="entry name" value="Cold_shock_A"/>
    <property type="match status" value="1"/>
</dbReference>
<keyword evidence="1" id="KW-1133">Transmembrane helix</keyword>
<gene>
    <name evidence="2" type="ORF">EAH76_04245</name>
</gene>
<name>A0A502FXY4_9SPHN</name>
<keyword evidence="3" id="KW-1185">Reference proteome</keyword>
<keyword evidence="1" id="KW-0472">Membrane</keyword>
<dbReference type="InterPro" id="IPR012156">
    <property type="entry name" value="Cold_shock_CspA"/>
</dbReference>
<dbReference type="AlphaFoldDB" id="A0A502FXY4"/>
<sequence>MVWFAIPFLLVINLWTIVCFCQDKQRAIARARRISEADLLTLAAIGGSPGALLARRWFRHKTRKEPFSTRPLLICAIQMGLALGFWIL</sequence>
<reference evidence="2 3" key="1">
    <citation type="journal article" date="2019" name="Environ. Microbiol.">
        <title>Species interactions and distinct microbial communities in high Arctic permafrost affected cryosols are associated with the CH4 and CO2 gas fluxes.</title>
        <authorList>
            <person name="Altshuler I."/>
            <person name="Hamel J."/>
            <person name="Turney S."/>
            <person name="Magnuson E."/>
            <person name="Levesque R."/>
            <person name="Greer C."/>
            <person name="Whyte L.G."/>
        </authorList>
    </citation>
    <scope>NUCLEOTIDE SEQUENCE [LARGE SCALE GENOMIC DNA]</scope>
    <source>
        <strain evidence="2 3">E6.1</strain>
    </source>
</reference>
<comment type="caution">
    <text evidence="2">The sequence shown here is derived from an EMBL/GenBank/DDBJ whole genome shotgun (WGS) entry which is preliminary data.</text>
</comment>
<feature type="transmembrane region" description="Helical" evidence="1">
    <location>
        <begin position="70"/>
        <end position="87"/>
    </location>
</feature>
<dbReference type="Pfam" id="PF06961">
    <property type="entry name" value="DUF1294"/>
    <property type="match status" value="1"/>
</dbReference>
<proteinExistence type="predicted"/>
<protein>
    <submittedName>
        <fullName evidence="2">DUF1294 domain-containing protein</fullName>
    </submittedName>
</protein>
<evidence type="ECO:0000313" key="3">
    <source>
        <dbReference type="Proteomes" id="UP000319931"/>
    </source>
</evidence>
<dbReference type="OrthoDB" id="72963at2"/>
<dbReference type="InterPro" id="IPR010718">
    <property type="entry name" value="DUF1294"/>
</dbReference>
<evidence type="ECO:0000256" key="1">
    <source>
        <dbReference type="SAM" id="Phobius"/>
    </source>
</evidence>
<evidence type="ECO:0000313" key="2">
    <source>
        <dbReference type="EMBL" id="TPG53926.1"/>
    </source>
</evidence>